<keyword evidence="1" id="KW-0812">Transmembrane</keyword>
<dbReference type="AlphaFoldDB" id="I3IML0"/>
<dbReference type="STRING" id="247490.KSU1_C1359"/>
<comment type="caution">
    <text evidence="2">The sequence shown here is derived from an EMBL/GenBank/DDBJ whole genome shotgun (WGS) entry which is preliminary data.</text>
</comment>
<dbReference type="Proteomes" id="UP000002985">
    <property type="component" value="Unassembled WGS sequence"/>
</dbReference>
<reference evidence="2 3" key="1">
    <citation type="journal article" date="2012" name="FEBS Lett.">
        <title>Anammox organism KSU-1 expresses a NirK-type copper-containing nitrite reductase instead of a NirS-type with cytochrome cd1.</title>
        <authorList>
            <person name="Hira D."/>
            <person name="Toh H."/>
            <person name="Migita C.T."/>
            <person name="Okubo H."/>
            <person name="Nishiyama T."/>
            <person name="Hattori M."/>
            <person name="Furukawa K."/>
            <person name="Fujii T."/>
        </authorList>
    </citation>
    <scope>NUCLEOTIDE SEQUENCE [LARGE SCALE GENOMIC DNA]</scope>
</reference>
<evidence type="ECO:0000313" key="2">
    <source>
        <dbReference type="EMBL" id="GAB62955.1"/>
    </source>
</evidence>
<evidence type="ECO:0000313" key="3">
    <source>
        <dbReference type="Proteomes" id="UP000002985"/>
    </source>
</evidence>
<gene>
    <name evidence="2" type="ORF">KSU1_C1359</name>
</gene>
<sequence>MFQIPGCAGFPIKSIIFSSYLLSMIICNFIIKILSWQWDNTSYDITYSVNSNLDGNIPSFSA</sequence>
<keyword evidence="3" id="KW-1185">Reference proteome</keyword>
<protein>
    <submittedName>
        <fullName evidence="2">Uncharacterized protein</fullName>
    </submittedName>
</protein>
<organism evidence="2 3">
    <name type="scientific">Candidatus Jettenia caeni</name>
    <dbReference type="NCBI Taxonomy" id="247490"/>
    <lineage>
        <taxon>Bacteria</taxon>
        <taxon>Pseudomonadati</taxon>
        <taxon>Planctomycetota</taxon>
        <taxon>Candidatus Brocadiia</taxon>
        <taxon>Candidatus Brocadiales</taxon>
        <taxon>Candidatus Brocadiaceae</taxon>
        <taxon>Candidatus Jettenia</taxon>
    </lineage>
</organism>
<accession>I3IML0</accession>
<dbReference type="EMBL" id="BAFH01000003">
    <property type="protein sequence ID" value="GAB62955.1"/>
    <property type="molecule type" value="Genomic_DNA"/>
</dbReference>
<evidence type="ECO:0000256" key="1">
    <source>
        <dbReference type="SAM" id="Phobius"/>
    </source>
</evidence>
<keyword evidence="1" id="KW-0472">Membrane</keyword>
<proteinExistence type="predicted"/>
<feature type="transmembrane region" description="Helical" evidence="1">
    <location>
        <begin position="12"/>
        <end position="31"/>
    </location>
</feature>
<keyword evidence="1" id="KW-1133">Transmembrane helix</keyword>
<name>I3IML0_9BACT</name>